<organism evidence="2 3">
    <name type="scientific">Noviherbaspirillum sedimenti</name>
    <dbReference type="NCBI Taxonomy" id="2320865"/>
    <lineage>
        <taxon>Bacteria</taxon>
        <taxon>Pseudomonadati</taxon>
        <taxon>Pseudomonadota</taxon>
        <taxon>Betaproteobacteria</taxon>
        <taxon>Burkholderiales</taxon>
        <taxon>Oxalobacteraceae</taxon>
        <taxon>Noviherbaspirillum</taxon>
    </lineage>
</organism>
<dbReference type="PANTHER" id="PTHR41252">
    <property type="entry name" value="BLR2505 PROTEIN"/>
    <property type="match status" value="1"/>
</dbReference>
<evidence type="ECO:0000259" key="1">
    <source>
        <dbReference type="Pfam" id="PF12680"/>
    </source>
</evidence>
<dbReference type="InterPro" id="IPR032710">
    <property type="entry name" value="NTF2-like_dom_sf"/>
</dbReference>
<sequence length="137" mass="14798">MTQATELEANKSLAQKFLAALGRGDVAGVQEVIAEDIDAICTGTGVMAGSRNYAAVCDAVKMLAKTTKNGLDFRIISIIAEADRVACEVEGKSTLVDGRSYNNQYFFLFTIRDEKIVGMKEYMDSLLVERAFGSLAA</sequence>
<dbReference type="AlphaFoldDB" id="A0A3A3G9G1"/>
<proteinExistence type="predicted"/>
<comment type="caution">
    <text evidence="2">The sequence shown here is derived from an EMBL/GenBank/DDBJ whole genome shotgun (WGS) entry which is preliminary data.</text>
</comment>
<dbReference type="Proteomes" id="UP000266327">
    <property type="component" value="Unassembled WGS sequence"/>
</dbReference>
<protein>
    <recommendedName>
        <fullName evidence="1">SnoaL-like domain-containing protein</fullName>
    </recommendedName>
</protein>
<dbReference type="RefSeq" id="WP_119786711.1">
    <property type="nucleotide sequence ID" value="NZ_QYUQ01000002.1"/>
</dbReference>
<evidence type="ECO:0000313" key="2">
    <source>
        <dbReference type="EMBL" id="RJG03212.1"/>
    </source>
</evidence>
<dbReference type="Pfam" id="PF12680">
    <property type="entry name" value="SnoaL_2"/>
    <property type="match status" value="1"/>
</dbReference>
<dbReference type="Gene3D" id="3.10.450.50">
    <property type="match status" value="1"/>
</dbReference>
<evidence type="ECO:0000313" key="3">
    <source>
        <dbReference type="Proteomes" id="UP000266327"/>
    </source>
</evidence>
<accession>A0A3A3G9G1</accession>
<gene>
    <name evidence="2" type="ORF">D3878_17775</name>
</gene>
<dbReference type="SUPFAM" id="SSF54427">
    <property type="entry name" value="NTF2-like"/>
    <property type="match status" value="1"/>
</dbReference>
<keyword evidence="3" id="KW-1185">Reference proteome</keyword>
<dbReference type="PANTHER" id="PTHR41252:SF1">
    <property type="entry name" value="BLR2505 PROTEIN"/>
    <property type="match status" value="1"/>
</dbReference>
<dbReference type="OrthoDB" id="7061942at2"/>
<name>A0A3A3G9G1_9BURK</name>
<reference evidence="3" key="1">
    <citation type="submission" date="2018-09" db="EMBL/GenBank/DDBJ databases">
        <authorList>
            <person name="Zhu H."/>
        </authorList>
    </citation>
    <scope>NUCLEOTIDE SEQUENCE [LARGE SCALE GENOMIC DNA]</scope>
    <source>
        <strain evidence="3">K1S02-23</strain>
    </source>
</reference>
<dbReference type="InterPro" id="IPR037401">
    <property type="entry name" value="SnoaL-like"/>
</dbReference>
<feature type="domain" description="SnoaL-like" evidence="1">
    <location>
        <begin position="15"/>
        <end position="118"/>
    </location>
</feature>
<dbReference type="EMBL" id="QYUQ01000002">
    <property type="protein sequence ID" value="RJG03212.1"/>
    <property type="molecule type" value="Genomic_DNA"/>
</dbReference>